<feature type="domain" description="Outer membrane protein beta-barrel" evidence="3">
    <location>
        <begin position="8"/>
        <end position="206"/>
    </location>
</feature>
<organism evidence="4 5">
    <name type="scientific">Fluviicola chungangensis</name>
    <dbReference type="NCBI Taxonomy" id="2597671"/>
    <lineage>
        <taxon>Bacteria</taxon>
        <taxon>Pseudomonadati</taxon>
        <taxon>Bacteroidota</taxon>
        <taxon>Flavobacteriia</taxon>
        <taxon>Flavobacteriales</taxon>
        <taxon>Crocinitomicaceae</taxon>
        <taxon>Fluviicola</taxon>
    </lineage>
</organism>
<dbReference type="RefSeq" id="WP_144331640.1">
    <property type="nucleotide sequence ID" value="NZ_VLPL01000001.1"/>
</dbReference>
<protein>
    <submittedName>
        <fullName evidence="4">Outer membrane beta-barrel protein</fullName>
    </submittedName>
</protein>
<proteinExistence type="predicted"/>
<evidence type="ECO:0000313" key="5">
    <source>
        <dbReference type="Proteomes" id="UP000316008"/>
    </source>
</evidence>
<feature type="chain" id="PRO_5021837864" evidence="2">
    <location>
        <begin position="20"/>
        <end position="277"/>
    </location>
</feature>
<dbReference type="AlphaFoldDB" id="A0A556N7G8"/>
<evidence type="ECO:0000259" key="3">
    <source>
        <dbReference type="Pfam" id="PF13505"/>
    </source>
</evidence>
<feature type="signal peptide" evidence="2">
    <location>
        <begin position="1"/>
        <end position="19"/>
    </location>
</feature>
<gene>
    <name evidence="4" type="ORF">FO442_02930</name>
</gene>
<comment type="caution">
    <text evidence="4">The sequence shown here is derived from an EMBL/GenBank/DDBJ whole genome shotgun (WGS) entry which is preliminary data.</text>
</comment>
<evidence type="ECO:0000256" key="1">
    <source>
        <dbReference type="ARBA" id="ARBA00022729"/>
    </source>
</evidence>
<keyword evidence="5" id="KW-1185">Reference proteome</keyword>
<dbReference type="Gene3D" id="2.40.160.20">
    <property type="match status" value="1"/>
</dbReference>
<dbReference type="SUPFAM" id="SSF56925">
    <property type="entry name" value="OMPA-like"/>
    <property type="match status" value="1"/>
</dbReference>
<keyword evidence="1 2" id="KW-0732">Signal</keyword>
<reference evidence="4 5" key="1">
    <citation type="submission" date="2019-07" db="EMBL/GenBank/DDBJ databases">
        <authorList>
            <person name="Huq M.A."/>
        </authorList>
    </citation>
    <scope>NUCLEOTIDE SEQUENCE [LARGE SCALE GENOMIC DNA]</scope>
    <source>
        <strain evidence="4 5">MAH-3</strain>
    </source>
</reference>
<evidence type="ECO:0000313" key="4">
    <source>
        <dbReference type="EMBL" id="TSJ48105.1"/>
    </source>
</evidence>
<dbReference type="InterPro" id="IPR011250">
    <property type="entry name" value="OMP/PagP_B-barrel"/>
</dbReference>
<sequence>MKKLILPVLAVMAFGTASAQFNLGVSVGYGLGSPGQFLGTDEQHDAGGLTNSKAIYGTLGNGLQANLTPGYMFGEHFGIELGLNGFFGSETTTHKENHPSGTLTETMKSSQFRIAPAFYIKSGGEKMSVYARTGLLIPLLGSVKYESNDNSSPGVSVVQASTTSGKVALGYTGAFGLNVHFGKKFGFFAEVGANSLRVKSKETEVTKYSINGNDFLGSVPAYNKDIKYVDELNSSSNNFSTNPTGSTLTSPSEELRQIANFSNFFVQVGIKLTFGED</sequence>
<dbReference type="EMBL" id="VLPL01000001">
    <property type="protein sequence ID" value="TSJ48105.1"/>
    <property type="molecule type" value="Genomic_DNA"/>
</dbReference>
<dbReference type="Proteomes" id="UP000316008">
    <property type="component" value="Unassembled WGS sequence"/>
</dbReference>
<evidence type="ECO:0000256" key="2">
    <source>
        <dbReference type="SAM" id="SignalP"/>
    </source>
</evidence>
<accession>A0A556N7G8</accession>
<dbReference type="Pfam" id="PF13505">
    <property type="entry name" value="OMP_b-brl"/>
    <property type="match status" value="1"/>
</dbReference>
<dbReference type="OrthoDB" id="1198954at2"/>
<name>A0A556N7G8_9FLAO</name>
<dbReference type="InterPro" id="IPR027385">
    <property type="entry name" value="Beta-barrel_OMP"/>
</dbReference>